<gene>
    <name evidence="7" type="ORF">QRT04_06205</name>
</gene>
<feature type="compositionally biased region" description="Polar residues" evidence="5">
    <location>
        <begin position="12"/>
        <end position="23"/>
    </location>
</feature>
<evidence type="ECO:0000256" key="3">
    <source>
        <dbReference type="ARBA" id="ARBA00022989"/>
    </source>
</evidence>
<feature type="transmembrane region" description="Helical" evidence="6">
    <location>
        <begin position="131"/>
        <end position="149"/>
    </location>
</feature>
<comment type="subcellular location">
    <subcellularLocation>
        <location evidence="1">Membrane</location>
        <topology evidence="1">Multi-pass membrane protein</topology>
    </subcellularLocation>
</comment>
<protein>
    <submittedName>
        <fullName evidence="7">DoxX family protein</fullName>
    </submittedName>
</protein>
<dbReference type="EMBL" id="JAUCGQ010000001">
    <property type="protein sequence ID" value="MDM7854520.1"/>
    <property type="molecule type" value="Genomic_DNA"/>
</dbReference>
<dbReference type="Pfam" id="PF07681">
    <property type="entry name" value="DoxX"/>
    <property type="match status" value="1"/>
</dbReference>
<reference evidence="7 8" key="1">
    <citation type="submission" date="2023-06" db="EMBL/GenBank/DDBJ databases">
        <title>Cellulomonas sp. MW4 Whole genome sequence.</title>
        <authorList>
            <person name="Park S."/>
        </authorList>
    </citation>
    <scope>NUCLEOTIDE SEQUENCE [LARGE SCALE GENOMIC DNA]</scope>
    <source>
        <strain evidence="7 8">MW4</strain>
    </source>
</reference>
<dbReference type="RefSeq" id="WP_289454293.1">
    <property type="nucleotide sequence ID" value="NZ_JAUCGQ010000001.1"/>
</dbReference>
<feature type="transmembrane region" description="Helical" evidence="6">
    <location>
        <begin position="60"/>
        <end position="79"/>
    </location>
</feature>
<comment type="caution">
    <text evidence="7">The sequence shown here is derived from an EMBL/GenBank/DDBJ whole genome shotgun (WGS) entry which is preliminary data.</text>
</comment>
<dbReference type="Proteomes" id="UP001529338">
    <property type="component" value="Unassembled WGS sequence"/>
</dbReference>
<name>A0ABT7SEC9_9CELL</name>
<feature type="region of interest" description="Disordered" evidence="5">
    <location>
        <begin position="1"/>
        <end position="35"/>
    </location>
</feature>
<feature type="transmembrane region" description="Helical" evidence="6">
    <location>
        <begin position="169"/>
        <end position="189"/>
    </location>
</feature>
<feature type="transmembrane region" description="Helical" evidence="6">
    <location>
        <begin position="106"/>
        <end position="124"/>
    </location>
</feature>
<proteinExistence type="predicted"/>
<sequence>MSSTALRPAARSTATTPELSDNTLPVEYPTPAPTAPRTLADRGAAAVDQLAHVLTRHSITALRVALGLVFLGFGILKFFPGVSPAQELVQRTIGALTLHHVGPGPALLATAIMETVIGLTLVTGRFLRSGLVLLAMALVGIMSPLVLFFHELFPAGGPTLTAQYVLKDLVLAAAGAVIGAAALGARLRLPQD</sequence>
<evidence type="ECO:0000256" key="6">
    <source>
        <dbReference type="SAM" id="Phobius"/>
    </source>
</evidence>
<evidence type="ECO:0000313" key="8">
    <source>
        <dbReference type="Proteomes" id="UP001529338"/>
    </source>
</evidence>
<evidence type="ECO:0000256" key="2">
    <source>
        <dbReference type="ARBA" id="ARBA00022692"/>
    </source>
</evidence>
<keyword evidence="8" id="KW-1185">Reference proteome</keyword>
<organism evidence="7 8">
    <name type="scientific">Cellulomonas alba</name>
    <dbReference type="NCBI Taxonomy" id="3053467"/>
    <lineage>
        <taxon>Bacteria</taxon>
        <taxon>Bacillati</taxon>
        <taxon>Actinomycetota</taxon>
        <taxon>Actinomycetes</taxon>
        <taxon>Micrococcales</taxon>
        <taxon>Cellulomonadaceae</taxon>
        <taxon>Cellulomonas</taxon>
    </lineage>
</organism>
<evidence type="ECO:0000256" key="4">
    <source>
        <dbReference type="ARBA" id="ARBA00023136"/>
    </source>
</evidence>
<keyword evidence="3 6" id="KW-1133">Transmembrane helix</keyword>
<evidence type="ECO:0000256" key="5">
    <source>
        <dbReference type="SAM" id="MobiDB-lite"/>
    </source>
</evidence>
<dbReference type="InterPro" id="IPR032808">
    <property type="entry name" value="DoxX"/>
</dbReference>
<keyword evidence="4 6" id="KW-0472">Membrane</keyword>
<evidence type="ECO:0000256" key="1">
    <source>
        <dbReference type="ARBA" id="ARBA00004141"/>
    </source>
</evidence>
<accession>A0ABT7SEC9</accession>
<keyword evidence="2 6" id="KW-0812">Transmembrane</keyword>
<evidence type="ECO:0000313" key="7">
    <source>
        <dbReference type="EMBL" id="MDM7854520.1"/>
    </source>
</evidence>